<dbReference type="PANTHER" id="PTHR22604">
    <property type="entry name" value="OXIDOREDUCTASES"/>
    <property type="match status" value="1"/>
</dbReference>
<evidence type="ECO:0000259" key="4">
    <source>
        <dbReference type="Pfam" id="PF01408"/>
    </source>
</evidence>
<evidence type="ECO:0000256" key="3">
    <source>
        <dbReference type="ARBA" id="ARBA00023002"/>
    </source>
</evidence>
<dbReference type="InterPro" id="IPR008354">
    <property type="entry name" value="Glc-Fru_OxRdtase_bac"/>
</dbReference>
<dbReference type="Pfam" id="PF22725">
    <property type="entry name" value="GFO_IDH_MocA_C3"/>
    <property type="match status" value="1"/>
</dbReference>
<gene>
    <name evidence="6" type="ORF">L0668_17755</name>
</gene>
<keyword evidence="2" id="KW-0732">Signal</keyword>
<dbReference type="InterPro" id="IPR055170">
    <property type="entry name" value="GFO_IDH_MocA-like_dom"/>
</dbReference>
<dbReference type="EMBL" id="JAKGAS010000013">
    <property type="protein sequence ID" value="MCF2949968.1"/>
    <property type="molecule type" value="Genomic_DNA"/>
</dbReference>
<name>A0ABS9DAJ0_9ALTE</name>
<dbReference type="Pfam" id="PF01408">
    <property type="entry name" value="GFO_IDH_MocA"/>
    <property type="match status" value="1"/>
</dbReference>
<comment type="similarity">
    <text evidence="1">Belongs to the Gfo/Idh/MocA family.</text>
</comment>
<dbReference type="InterPro" id="IPR036291">
    <property type="entry name" value="NAD(P)-bd_dom_sf"/>
</dbReference>
<proteinExistence type="inferred from homology"/>
<keyword evidence="7" id="KW-1185">Reference proteome</keyword>
<keyword evidence="3" id="KW-0560">Oxidoreductase</keyword>
<feature type="domain" description="Gfo/Idh/MocA-like oxidoreductase N-terminal" evidence="4">
    <location>
        <begin position="37"/>
        <end position="160"/>
    </location>
</feature>
<dbReference type="SUPFAM" id="SSF51735">
    <property type="entry name" value="NAD(P)-binding Rossmann-fold domains"/>
    <property type="match status" value="1"/>
</dbReference>
<reference evidence="6 7" key="1">
    <citation type="submission" date="2022-01" db="EMBL/GenBank/DDBJ databases">
        <title>Paraglaciecola sp. G1-23.</title>
        <authorList>
            <person name="Jin M.S."/>
            <person name="Han D.M."/>
            <person name="Kim H.M."/>
            <person name="Jeon C.O."/>
        </authorList>
    </citation>
    <scope>NUCLEOTIDE SEQUENCE [LARGE SCALE GENOMIC DNA]</scope>
    <source>
        <strain evidence="6 7">G1-23</strain>
    </source>
</reference>
<dbReference type="InterPro" id="IPR000683">
    <property type="entry name" value="Gfo/Idh/MocA-like_OxRdtase_N"/>
</dbReference>
<sequence>MPIISRRDFITMTTASLAVSAYSPLSLSSTNHKNKLGVALVGLGYYSRDLLAPALNITEHCELRGIVTGSPDKIPVWQKKYGIKDSNVYSYETMHEIANNPDIDIVYVVVPTALHLKYCEIAANAGKHVWCEKPMAMTVKQCQQIIDVCNKNKVNLSVGYRMQHEPNTREMAAYHKSLPYGKIKSLSAFAGYGGNGGPADNWRMQKAMGGGAMYDMGVYAVNEARFLTGLEPISITASHEKSHPDIFKEVDETTYFTLDFANGLSADCGTSVVKRFNKARVECKTGWYQLSPMQSYTGVTGTTSDGKVLAPYSGIQQALQMDNDALAILNKSPVLVPGEEGLKDINIVNAAFESAKNGKAVLL</sequence>
<dbReference type="PANTHER" id="PTHR22604:SF105">
    <property type="entry name" value="TRANS-1,2-DIHYDROBENZENE-1,2-DIOL DEHYDROGENASE"/>
    <property type="match status" value="1"/>
</dbReference>
<dbReference type="Proteomes" id="UP001521137">
    <property type="component" value="Unassembled WGS sequence"/>
</dbReference>
<evidence type="ECO:0000313" key="6">
    <source>
        <dbReference type="EMBL" id="MCF2949968.1"/>
    </source>
</evidence>
<protein>
    <submittedName>
        <fullName evidence="6">Gfo/Idh/MocA family oxidoreductase</fullName>
    </submittedName>
</protein>
<evidence type="ECO:0000259" key="5">
    <source>
        <dbReference type="Pfam" id="PF22725"/>
    </source>
</evidence>
<dbReference type="RefSeq" id="WP_235314072.1">
    <property type="nucleotide sequence ID" value="NZ_JAKGAS010000013.1"/>
</dbReference>
<dbReference type="Gene3D" id="3.40.50.720">
    <property type="entry name" value="NAD(P)-binding Rossmann-like Domain"/>
    <property type="match status" value="1"/>
</dbReference>
<feature type="domain" description="GFO/IDH/MocA-like oxidoreductase" evidence="5">
    <location>
        <begin position="180"/>
        <end position="286"/>
    </location>
</feature>
<dbReference type="SUPFAM" id="SSF55347">
    <property type="entry name" value="Glyceraldehyde-3-phosphate dehydrogenase-like, C-terminal domain"/>
    <property type="match status" value="1"/>
</dbReference>
<dbReference type="InterPro" id="IPR050984">
    <property type="entry name" value="Gfo/Idh/MocA_domain"/>
</dbReference>
<evidence type="ECO:0000256" key="1">
    <source>
        <dbReference type="ARBA" id="ARBA00010928"/>
    </source>
</evidence>
<evidence type="ECO:0000256" key="2">
    <source>
        <dbReference type="ARBA" id="ARBA00022729"/>
    </source>
</evidence>
<comment type="caution">
    <text evidence="6">The sequence shown here is derived from an EMBL/GenBank/DDBJ whole genome shotgun (WGS) entry which is preliminary data.</text>
</comment>
<organism evidence="6 7">
    <name type="scientific">Paraglaciecola algarum</name>
    <dbReference type="NCBI Taxonomy" id="3050085"/>
    <lineage>
        <taxon>Bacteria</taxon>
        <taxon>Pseudomonadati</taxon>
        <taxon>Pseudomonadota</taxon>
        <taxon>Gammaproteobacteria</taxon>
        <taxon>Alteromonadales</taxon>
        <taxon>Alteromonadaceae</taxon>
        <taxon>Paraglaciecola</taxon>
    </lineage>
</organism>
<dbReference type="Gene3D" id="3.30.360.10">
    <property type="entry name" value="Dihydrodipicolinate Reductase, domain 2"/>
    <property type="match status" value="1"/>
</dbReference>
<dbReference type="PRINTS" id="PR01775">
    <property type="entry name" value="GLFROXRDTASE"/>
</dbReference>
<evidence type="ECO:0000313" key="7">
    <source>
        <dbReference type="Proteomes" id="UP001521137"/>
    </source>
</evidence>
<accession>A0ABS9DAJ0</accession>